<organism evidence="2">
    <name type="scientific">Cucumis melo</name>
    <name type="common">Muskmelon</name>
    <dbReference type="NCBI Taxonomy" id="3656"/>
    <lineage>
        <taxon>Eukaryota</taxon>
        <taxon>Viridiplantae</taxon>
        <taxon>Streptophyta</taxon>
        <taxon>Embryophyta</taxon>
        <taxon>Tracheophyta</taxon>
        <taxon>Spermatophyta</taxon>
        <taxon>Magnoliopsida</taxon>
        <taxon>eudicotyledons</taxon>
        <taxon>Gunneridae</taxon>
        <taxon>Pentapetalae</taxon>
        <taxon>rosids</taxon>
        <taxon>fabids</taxon>
        <taxon>Cucurbitales</taxon>
        <taxon>Cucurbitaceae</taxon>
        <taxon>Benincaseae</taxon>
        <taxon>Cucumis</taxon>
    </lineage>
</organism>
<sequence length="58" mass="7048">MMDNDWMKLRNKFFLEYREGVTQFLDFTKFYVDAYGCISCSCKRCMNLNWNSLEGVER</sequence>
<evidence type="ECO:0000313" key="2">
    <source>
        <dbReference type="EnsemblPlants" id="MELO3C031108.2.1"/>
    </source>
</evidence>
<dbReference type="Pfam" id="PF13963">
    <property type="entry name" value="Transpos_assoc"/>
    <property type="match status" value="1"/>
</dbReference>
<accession>A0A9I9EAM3</accession>
<evidence type="ECO:0000259" key="1">
    <source>
        <dbReference type="Pfam" id="PF13963"/>
    </source>
</evidence>
<dbReference type="InterPro" id="IPR029480">
    <property type="entry name" value="Transpos_assoc"/>
</dbReference>
<name>A0A9I9EAM3_CUCME</name>
<dbReference type="EnsemblPlants" id="MELO3C031108.2.1">
    <property type="protein sequence ID" value="MELO3C031108.2.1"/>
    <property type="gene ID" value="MELO3C031108.2"/>
</dbReference>
<reference evidence="2" key="1">
    <citation type="submission" date="2023-03" db="UniProtKB">
        <authorList>
            <consortium name="EnsemblPlants"/>
        </authorList>
    </citation>
    <scope>IDENTIFICATION</scope>
</reference>
<dbReference type="Gramene" id="MELO3C031108.2.1">
    <property type="protein sequence ID" value="MELO3C031108.2.1"/>
    <property type="gene ID" value="MELO3C031108.2"/>
</dbReference>
<feature type="domain" description="Transposase-associated" evidence="1">
    <location>
        <begin position="5"/>
        <end position="57"/>
    </location>
</feature>
<protein>
    <recommendedName>
        <fullName evidence="1">Transposase-associated domain-containing protein</fullName>
    </recommendedName>
</protein>
<dbReference type="AlphaFoldDB" id="A0A9I9EAM3"/>
<proteinExistence type="predicted"/>